<dbReference type="EMBL" id="KZ301991">
    <property type="protein sequence ID" value="PFH51198.1"/>
    <property type="molecule type" value="Genomic_DNA"/>
</dbReference>
<evidence type="ECO:0000313" key="4">
    <source>
        <dbReference type="EMBL" id="PFH51198.1"/>
    </source>
</evidence>
<dbReference type="PANTHER" id="PTHR40465:SF1">
    <property type="entry name" value="DUF6534 DOMAIN-CONTAINING PROTEIN"/>
    <property type="match status" value="1"/>
</dbReference>
<evidence type="ECO:0000256" key="1">
    <source>
        <dbReference type="SAM" id="MobiDB-lite"/>
    </source>
</evidence>
<evidence type="ECO:0000256" key="2">
    <source>
        <dbReference type="SAM" id="Phobius"/>
    </source>
</evidence>
<sequence length="334" mass="37292">MPVIMTPEEHDQAVYLLGPWLIGSFIDVLFQGVLFCQFAHYLSLYRDDKLTVRLSVLGLAILTTLKSVQSIALIWVQNILYFKDLQGAILLNYTTWWQSGNPLMVACIGLYVQIFFLHRLYGVSAKKKWVVTPIAIVLAFAFVSICLATYFITFGESAGPKIAAWFAAHFSSVCAGDLAMCFSIAFFLIRSKRDVLPQTVGIITSLIRLTFSTMAPAALCAMMNLIFSQVYSGSDRLVSTAFNMVLPKLYAFSMMWTLNARRSMRTGGSRVYSGENSSAPRRPRDNVELNTYNGVQVHTHTETSIDVRKMFHGDESKSGESQATSIPDYKISAM</sequence>
<dbReference type="Proteomes" id="UP000242287">
    <property type="component" value="Unassembled WGS sequence"/>
</dbReference>
<feature type="transmembrane region" description="Helical" evidence="2">
    <location>
        <begin position="20"/>
        <end position="42"/>
    </location>
</feature>
<dbReference type="AlphaFoldDB" id="A0A2A9NM73"/>
<evidence type="ECO:0000259" key="3">
    <source>
        <dbReference type="Pfam" id="PF20152"/>
    </source>
</evidence>
<dbReference type="InterPro" id="IPR045339">
    <property type="entry name" value="DUF6534"/>
</dbReference>
<protein>
    <recommendedName>
        <fullName evidence="3">DUF6534 domain-containing protein</fullName>
    </recommendedName>
</protein>
<proteinExistence type="predicted"/>
<keyword evidence="5" id="KW-1185">Reference proteome</keyword>
<dbReference type="STRING" id="703135.A0A2A9NM73"/>
<gene>
    <name evidence="4" type="ORF">AMATHDRAFT_3327</name>
</gene>
<dbReference type="PANTHER" id="PTHR40465">
    <property type="entry name" value="CHROMOSOME 1, WHOLE GENOME SHOTGUN SEQUENCE"/>
    <property type="match status" value="1"/>
</dbReference>
<keyword evidence="2" id="KW-0812">Transmembrane</keyword>
<accession>A0A2A9NM73</accession>
<evidence type="ECO:0000313" key="5">
    <source>
        <dbReference type="Proteomes" id="UP000242287"/>
    </source>
</evidence>
<feature type="transmembrane region" description="Helical" evidence="2">
    <location>
        <begin position="96"/>
        <end position="117"/>
    </location>
</feature>
<feature type="transmembrane region" description="Helical" evidence="2">
    <location>
        <begin position="129"/>
        <end position="152"/>
    </location>
</feature>
<feature type="region of interest" description="Disordered" evidence="1">
    <location>
        <begin position="312"/>
        <end position="334"/>
    </location>
</feature>
<feature type="transmembrane region" description="Helical" evidence="2">
    <location>
        <begin position="209"/>
        <end position="231"/>
    </location>
</feature>
<keyword evidence="2" id="KW-1133">Transmembrane helix</keyword>
<feature type="domain" description="DUF6534" evidence="3">
    <location>
        <begin position="175"/>
        <end position="263"/>
    </location>
</feature>
<feature type="transmembrane region" description="Helical" evidence="2">
    <location>
        <begin position="237"/>
        <end position="258"/>
    </location>
</feature>
<organism evidence="4 5">
    <name type="scientific">Amanita thiersii Skay4041</name>
    <dbReference type="NCBI Taxonomy" id="703135"/>
    <lineage>
        <taxon>Eukaryota</taxon>
        <taxon>Fungi</taxon>
        <taxon>Dikarya</taxon>
        <taxon>Basidiomycota</taxon>
        <taxon>Agaricomycotina</taxon>
        <taxon>Agaricomycetes</taxon>
        <taxon>Agaricomycetidae</taxon>
        <taxon>Agaricales</taxon>
        <taxon>Pluteineae</taxon>
        <taxon>Amanitaceae</taxon>
        <taxon>Amanita</taxon>
    </lineage>
</organism>
<feature type="transmembrane region" description="Helical" evidence="2">
    <location>
        <begin position="54"/>
        <end position="76"/>
    </location>
</feature>
<keyword evidence="2" id="KW-0472">Membrane</keyword>
<feature type="transmembrane region" description="Helical" evidence="2">
    <location>
        <begin position="164"/>
        <end position="189"/>
    </location>
</feature>
<feature type="region of interest" description="Disordered" evidence="1">
    <location>
        <begin position="267"/>
        <end position="286"/>
    </location>
</feature>
<dbReference type="Pfam" id="PF20152">
    <property type="entry name" value="DUF6534"/>
    <property type="match status" value="1"/>
</dbReference>
<dbReference type="OrthoDB" id="3268841at2759"/>
<reference evidence="4 5" key="1">
    <citation type="submission" date="2014-02" db="EMBL/GenBank/DDBJ databases">
        <title>Transposable element dynamics among asymbiotic and ectomycorrhizal Amanita fungi.</title>
        <authorList>
            <consortium name="DOE Joint Genome Institute"/>
            <person name="Hess J."/>
            <person name="Skrede I."/>
            <person name="Wolfe B."/>
            <person name="LaButti K."/>
            <person name="Ohm R.A."/>
            <person name="Grigoriev I.V."/>
            <person name="Pringle A."/>
        </authorList>
    </citation>
    <scope>NUCLEOTIDE SEQUENCE [LARGE SCALE GENOMIC DNA]</scope>
    <source>
        <strain evidence="4 5">SKay4041</strain>
    </source>
</reference>
<name>A0A2A9NM73_9AGAR</name>